<dbReference type="GO" id="GO:0005412">
    <property type="term" value="F:D-glucose:sodium symporter activity"/>
    <property type="evidence" value="ECO:0007669"/>
    <property type="project" value="TreeGrafter"/>
</dbReference>
<evidence type="ECO:0000256" key="1">
    <source>
        <dbReference type="ARBA" id="ARBA00004141"/>
    </source>
</evidence>
<evidence type="ECO:0000256" key="5">
    <source>
        <dbReference type="ARBA" id="ARBA00023136"/>
    </source>
</evidence>
<dbReference type="AlphaFoldDB" id="A0A815SHA9"/>
<evidence type="ECO:0000313" key="8">
    <source>
        <dbReference type="Proteomes" id="UP000663864"/>
    </source>
</evidence>
<feature type="non-terminal residue" evidence="7">
    <location>
        <position position="244"/>
    </location>
</feature>
<keyword evidence="3 6" id="KW-0812">Transmembrane</keyword>
<gene>
    <name evidence="7" type="ORF">ZHD862_LOCUS36988</name>
</gene>
<feature type="transmembrane region" description="Helical" evidence="6">
    <location>
        <begin position="62"/>
        <end position="83"/>
    </location>
</feature>
<dbReference type="PANTHER" id="PTHR11819">
    <property type="entry name" value="SOLUTE CARRIER FAMILY 5"/>
    <property type="match status" value="1"/>
</dbReference>
<dbReference type="Proteomes" id="UP000663864">
    <property type="component" value="Unassembled WGS sequence"/>
</dbReference>
<protein>
    <recommendedName>
        <fullName evidence="9">Sodium/glucose cotransporter 4</fullName>
    </recommendedName>
</protein>
<sequence length="244" mass="28082">PVTACYLLGVLWKRINEEGAFWGLISGLFIGIIRFIWEYSYSAMPCQLEHLDKRPSVVRFNFLYFSLLLFIISSIVTIVVSLLTKPIPEKYISGLTIFDLDNPEKAIEIPTRPGCMHKANTYYDEEQPYSFVNSSSYDINQPPTETERKALHFFETSDSTGIVFYLKTAFAWICGLEKPDELDTQSICSDGHPHDNTSNRRSITSIRDEHVSSWHKECSYAAIIMLALCAFVWAFFTDYRIRLN</sequence>
<dbReference type="EMBL" id="CAJNOT010006491">
    <property type="protein sequence ID" value="CAF1490647.1"/>
    <property type="molecule type" value="Genomic_DNA"/>
</dbReference>
<comment type="subcellular location">
    <subcellularLocation>
        <location evidence="1">Membrane</location>
        <topology evidence="1">Multi-pass membrane protein</topology>
    </subcellularLocation>
</comment>
<dbReference type="InterPro" id="IPR038377">
    <property type="entry name" value="Na/Glc_symporter_sf"/>
</dbReference>
<accession>A0A815SHA9</accession>
<dbReference type="PANTHER" id="PTHR11819:SF195">
    <property type="entry name" value="SODIUM_GLUCOSE COTRANSPORTER 4"/>
    <property type="match status" value="1"/>
</dbReference>
<feature type="transmembrane region" description="Helical" evidence="6">
    <location>
        <begin position="20"/>
        <end position="41"/>
    </location>
</feature>
<evidence type="ECO:0000256" key="2">
    <source>
        <dbReference type="ARBA" id="ARBA00006434"/>
    </source>
</evidence>
<keyword evidence="4 6" id="KW-1133">Transmembrane helix</keyword>
<dbReference type="GO" id="GO:0005886">
    <property type="term" value="C:plasma membrane"/>
    <property type="evidence" value="ECO:0007669"/>
    <property type="project" value="TreeGrafter"/>
</dbReference>
<reference evidence="7" key="1">
    <citation type="submission" date="2021-02" db="EMBL/GenBank/DDBJ databases">
        <authorList>
            <person name="Nowell W R."/>
        </authorList>
    </citation>
    <scope>NUCLEOTIDE SEQUENCE</scope>
</reference>
<comment type="caution">
    <text evidence="7">The sequence shown here is derived from an EMBL/GenBank/DDBJ whole genome shotgun (WGS) entry which is preliminary data.</text>
</comment>
<evidence type="ECO:0000256" key="3">
    <source>
        <dbReference type="ARBA" id="ARBA00022692"/>
    </source>
</evidence>
<comment type="similarity">
    <text evidence="2">Belongs to the sodium:solute symporter (SSF) (TC 2.A.21) family.</text>
</comment>
<proteinExistence type="inferred from homology"/>
<evidence type="ECO:0000313" key="7">
    <source>
        <dbReference type="EMBL" id="CAF1490647.1"/>
    </source>
</evidence>
<evidence type="ECO:0008006" key="9">
    <source>
        <dbReference type="Google" id="ProtNLM"/>
    </source>
</evidence>
<dbReference type="PROSITE" id="PS50283">
    <property type="entry name" value="NA_SOLUT_SYMP_3"/>
    <property type="match status" value="1"/>
</dbReference>
<evidence type="ECO:0000256" key="6">
    <source>
        <dbReference type="SAM" id="Phobius"/>
    </source>
</evidence>
<dbReference type="InterPro" id="IPR001734">
    <property type="entry name" value="Na/solute_symporter"/>
</dbReference>
<feature type="transmembrane region" description="Helical" evidence="6">
    <location>
        <begin position="219"/>
        <end position="236"/>
    </location>
</feature>
<dbReference type="Gene3D" id="1.20.1730.10">
    <property type="entry name" value="Sodium/glucose cotransporter"/>
    <property type="match status" value="1"/>
</dbReference>
<evidence type="ECO:0000256" key="4">
    <source>
        <dbReference type="ARBA" id="ARBA00022989"/>
    </source>
</evidence>
<organism evidence="7 8">
    <name type="scientific">Rotaria sordida</name>
    <dbReference type="NCBI Taxonomy" id="392033"/>
    <lineage>
        <taxon>Eukaryota</taxon>
        <taxon>Metazoa</taxon>
        <taxon>Spiralia</taxon>
        <taxon>Gnathifera</taxon>
        <taxon>Rotifera</taxon>
        <taxon>Eurotatoria</taxon>
        <taxon>Bdelloidea</taxon>
        <taxon>Philodinida</taxon>
        <taxon>Philodinidae</taxon>
        <taxon>Rotaria</taxon>
    </lineage>
</organism>
<keyword evidence="5 6" id="KW-0472">Membrane</keyword>
<name>A0A815SHA9_9BILA</name>